<proteinExistence type="predicted"/>
<keyword evidence="3" id="KW-1185">Reference proteome</keyword>
<accession>A0A9Q3JY90</accession>
<dbReference type="Proteomes" id="UP000765509">
    <property type="component" value="Unassembled WGS sequence"/>
</dbReference>
<dbReference type="AlphaFoldDB" id="A0A9Q3JY90"/>
<dbReference type="EMBL" id="AVOT02088413">
    <property type="protein sequence ID" value="MBW0571568.1"/>
    <property type="molecule type" value="Genomic_DNA"/>
</dbReference>
<reference evidence="2" key="1">
    <citation type="submission" date="2021-03" db="EMBL/GenBank/DDBJ databases">
        <title>Draft genome sequence of rust myrtle Austropuccinia psidii MF-1, a brazilian biotype.</title>
        <authorList>
            <person name="Quecine M.C."/>
            <person name="Pachon D.M.R."/>
            <person name="Bonatelli M.L."/>
            <person name="Correr F.H."/>
            <person name="Franceschini L.M."/>
            <person name="Leite T.F."/>
            <person name="Margarido G.R.A."/>
            <person name="Almeida C.A."/>
            <person name="Ferrarezi J.A."/>
            <person name="Labate C.A."/>
        </authorList>
    </citation>
    <scope>NUCLEOTIDE SEQUENCE</scope>
    <source>
        <strain evidence="2">MF-1</strain>
    </source>
</reference>
<name>A0A9Q3JY90_9BASI</name>
<protein>
    <submittedName>
        <fullName evidence="2">Uncharacterized protein</fullName>
    </submittedName>
</protein>
<dbReference type="OrthoDB" id="6740702at2759"/>
<evidence type="ECO:0000256" key="1">
    <source>
        <dbReference type="SAM" id="MobiDB-lite"/>
    </source>
</evidence>
<evidence type="ECO:0000313" key="3">
    <source>
        <dbReference type="Proteomes" id="UP000765509"/>
    </source>
</evidence>
<sequence>MSTLVEILDEFDEGCFYTDEFLAEAYHTFLVVLLNSSVEDRLDPRIPYFLQEGLASSLRASSDPLETHQMALAMVGGGRDPPTPSPKRPREDDDEEPTIEVLESKERELKRFKTKFREEIMMISGLGHTLPSEALMEGLFDTMLERQKLAVNAKDNDRVILEIENSENVANPLWFSMRKVDQINGRVILDKLSRVLNSNQNFLSHGQLKISYIHIPTPEAGGNDRNRPANESLDQWVERKITTKTLFSPSNSDDQMCLARSVAVGIAHCNMHKRAFYKMKQPNSVPQRQEALKLCEQASIDPNQPCTLDEVQKLQAVLPSHRLLVFTDQRGKEVSQMWGIF</sequence>
<feature type="region of interest" description="Disordered" evidence="1">
    <location>
        <begin position="74"/>
        <end position="98"/>
    </location>
</feature>
<comment type="caution">
    <text evidence="2">The sequence shown here is derived from an EMBL/GenBank/DDBJ whole genome shotgun (WGS) entry which is preliminary data.</text>
</comment>
<evidence type="ECO:0000313" key="2">
    <source>
        <dbReference type="EMBL" id="MBW0571568.1"/>
    </source>
</evidence>
<gene>
    <name evidence="2" type="ORF">O181_111283</name>
</gene>
<organism evidence="2 3">
    <name type="scientific">Austropuccinia psidii MF-1</name>
    <dbReference type="NCBI Taxonomy" id="1389203"/>
    <lineage>
        <taxon>Eukaryota</taxon>
        <taxon>Fungi</taxon>
        <taxon>Dikarya</taxon>
        <taxon>Basidiomycota</taxon>
        <taxon>Pucciniomycotina</taxon>
        <taxon>Pucciniomycetes</taxon>
        <taxon>Pucciniales</taxon>
        <taxon>Sphaerophragmiaceae</taxon>
        <taxon>Austropuccinia</taxon>
    </lineage>
</organism>